<evidence type="ECO:0000256" key="3">
    <source>
        <dbReference type="ARBA" id="ARBA00022771"/>
    </source>
</evidence>
<evidence type="ECO:0000256" key="6">
    <source>
        <dbReference type="ARBA" id="ARBA00023242"/>
    </source>
</evidence>
<dbReference type="OrthoDB" id="77607at2759"/>
<keyword evidence="6" id="KW-0539">Nucleus</keyword>
<keyword evidence="9" id="KW-1185">Reference proteome</keyword>
<protein>
    <submittedName>
        <fullName evidence="8">13067_t:CDS:1</fullName>
    </submittedName>
</protein>
<dbReference type="InterPro" id="IPR036236">
    <property type="entry name" value="Znf_C2H2_sf"/>
</dbReference>
<feature type="region of interest" description="Disordered" evidence="7">
    <location>
        <begin position="78"/>
        <end position="263"/>
    </location>
</feature>
<evidence type="ECO:0000256" key="5">
    <source>
        <dbReference type="ARBA" id="ARBA00023054"/>
    </source>
</evidence>
<organism evidence="8 9">
    <name type="scientific">Ambispora leptoticha</name>
    <dbReference type="NCBI Taxonomy" id="144679"/>
    <lineage>
        <taxon>Eukaryota</taxon>
        <taxon>Fungi</taxon>
        <taxon>Fungi incertae sedis</taxon>
        <taxon>Mucoromycota</taxon>
        <taxon>Glomeromycotina</taxon>
        <taxon>Glomeromycetes</taxon>
        <taxon>Archaeosporales</taxon>
        <taxon>Ambisporaceae</taxon>
        <taxon>Ambispora</taxon>
    </lineage>
</organism>
<keyword evidence="3" id="KW-0863">Zinc-finger</keyword>
<dbReference type="GO" id="GO:0005681">
    <property type="term" value="C:spliceosomal complex"/>
    <property type="evidence" value="ECO:0007669"/>
    <property type="project" value="InterPro"/>
</dbReference>
<feature type="compositionally biased region" description="Low complexity" evidence="7">
    <location>
        <begin position="242"/>
        <end position="254"/>
    </location>
</feature>
<feature type="compositionally biased region" description="Acidic residues" evidence="7">
    <location>
        <begin position="168"/>
        <end position="186"/>
    </location>
</feature>
<dbReference type="PANTHER" id="PTHR13278:SF0">
    <property type="entry name" value="ZINC FINGER PROTEIN 830"/>
    <property type="match status" value="1"/>
</dbReference>
<feature type="region of interest" description="Disordered" evidence="7">
    <location>
        <begin position="281"/>
        <end position="301"/>
    </location>
</feature>
<dbReference type="GO" id="GO:0003676">
    <property type="term" value="F:nucleic acid binding"/>
    <property type="evidence" value="ECO:0007669"/>
    <property type="project" value="InterPro"/>
</dbReference>
<dbReference type="Gene3D" id="3.30.160.60">
    <property type="entry name" value="Classic Zinc Finger"/>
    <property type="match status" value="1"/>
</dbReference>
<sequence>MSTKELRRLLSSTLSQRQASASTSTKITHPFAKYENNKLSCIVCSSTVKNDTIWNVHLNSAGHKEQLKKLKEIKERVKRSGEVGQTTTTKETKESFSTIDQVEKKRPASSLESTKTVKGGGVRSSLVEYDEDDDDEEKEESKQEEPKVKRVKFAIDEEKSSIALPPDFFDDSEQMDYEINDDEQVDEFSSSEQLASLHIDSSSPQEDDTSELETKTKSSQKAEPVISESSVLPDDFFDNPKKSLGSSSSSLGNNEKNQSAEIDEEEWQLFQRLISKETQVSNKIADADEEELQRDRDEMQEREQEIHYFF</sequence>
<feature type="compositionally biased region" description="Acidic residues" evidence="7">
    <location>
        <begin position="128"/>
        <end position="138"/>
    </location>
</feature>
<dbReference type="GO" id="GO:0008270">
    <property type="term" value="F:zinc ion binding"/>
    <property type="evidence" value="ECO:0007669"/>
    <property type="project" value="UniProtKB-KW"/>
</dbReference>
<dbReference type="Proteomes" id="UP000789508">
    <property type="component" value="Unassembled WGS sequence"/>
</dbReference>
<name>A0A9N8YQT8_9GLOM</name>
<evidence type="ECO:0000313" key="8">
    <source>
        <dbReference type="EMBL" id="CAG8440049.1"/>
    </source>
</evidence>
<feature type="compositionally biased region" description="Basic and acidic residues" evidence="7">
    <location>
        <begin position="139"/>
        <end position="160"/>
    </location>
</feature>
<keyword evidence="2" id="KW-0479">Metal-binding</keyword>
<keyword evidence="5" id="KW-0175">Coiled coil</keyword>
<comment type="subcellular location">
    <subcellularLocation>
        <location evidence="1">Nucleus</location>
    </subcellularLocation>
</comment>
<evidence type="ECO:0000256" key="1">
    <source>
        <dbReference type="ARBA" id="ARBA00004123"/>
    </source>
</evidence>
<dbReference type="PANTHER" id="PTHR13278">
    <property type="entry name" value="ZINC FINGER PROTEIN 830"/>
    <property type="match status" value="1"/>
</dbReference>
<dbReference type="GO" id="GO:0044773">
    <property type="term" value="P:mitotic DNA damage checkpoint signaling"/>
    <property type="evidence" value="ECO:0007669"/>
    <property type="project" value="TreeGrafter"/>
</dbReference>
<dbReference type="InterPro" id="IPR040050">
    <property type="entry name" value="ZNF830-like"/>
</dbReference>
<accession>A0A9N8YQT8</accession>
<dbReference type="EMBL" id="CAJVPS010000011">
    <property type="protein sequence ID" value="CAG8440049.1"/>
    <property type="molecule type" value="Genomic_DNA"/>
</dbReference>
<keyword evidence="4" id="KW-0862">Zinc</keyword>
<evidence type="ECO:0000256" key="4">
    <source>
        <dbReference type="ARBA" id="ARBA00022833"/>
    </source>
</evidence>
<dbReference type="SUPFAM" id="SSF57667">
    <property type="entry name" value="beta-beta-alpha zinc fingers"/>
    <property type="match status" value="1"/>
</dbReference>
<reference evidence="8" key="1">
    <citation type="submission" date="2021-06" db="EMBL/GenBank/DDBJ databases">
        <authorList>
            <person name="Kallberg Y."/>
            <person name="Tangrot J."/>
            <person name="Rosling A."/>
        </authorList>
    </citation>
    <scope>NUCLEOTIDE SEQUENCE</scope>
    <source>
        <strain evidence="8">FL130A</strain>
    </source>
</reference>
<comment type="caution">
    <text evidence="8">The sequence shown here is derived from an EMBL/GenBank/DDBJ whole genome shotgun (WGS) entry which is preliminary data.</text>
</comment>
<dbReference type="GO" id="GO:0033260">
    <property type="term" value="P:nuclear DNA replication"/>
    <property type="evidence" value="ECO:0007669"/>
    <property type="project" value="TreeGrafter"/>
</dbReference>
<evidence type="ECO:0000256" key="7">
    <source>
        <dbReference type="SAM" id="MobiDB-lite"/>
    </source>
</evidence>
<evidence type="ECO:0000313" key="9">
    <source>
        <dbReference type="Proteomes" id="UP000789508"/>
    </source>
</evidence>
<proteinExistence type="predicted"/>
<feature type="compositionally biased region" description="Polar residues" evidence="7">
    <location>
        <begin position="187"/>
        <end position="204"/>
    </location>
</feature>
<dbReference type="GO" id="GO:0033314">
    <property type="term" value="P:mitotic DNA replication checkpoint signaling"/>
    <property type="evidence" value="ECO:0007669"/>
    <property type="project" value="TreeGrafter"/>
</dbReference>
<dbReference type="AlphaFoldDB" id="A0A9N8YQT8"/>
<evidence type="ECO:0000256" key="2">
    <source>
        <dbReference type="ARBA" id="ARBA00022723"/>
    </source>
</evidence>
<gene>
    <name evidence="8" type="ORF">ALEPTO_LOCUS228</name>
</gene>